<organism evidence="1 2">
    <name type="scientific">Byssothecium circinans</name>
    <dbReference type="NCBI Taxonomy" id="147558"/>
    <lineage>
        <taxon>Eukaryota</taxon>
        <taxon>Fungi</taxon>
        <taxon>Dikarya</taxon>
        <taxon>Ascomycota</taxon>
        <taxon>Pezizomycotina</taxon>
        <taxon>Dothideomycetes</taxon>
        <taxon>Pleosporomycetidae</taxon>
        <taxon>Pleosporales</taxon>
        <taxon>Massarineae</taxon>
        <taxon>Massarinaceae</taxon>
        <taxon>Byssothecium</taxon>
    </lineage>
</organism>
<dbReference type="AlphaFoldDB" id="A0A6A5U0S1"/>
<dbReference type="Proteomes" id="UP000800035">
    <property type="component" value="Unassembled WGS sequence"/>
</dbReference>
<sequence length="200" mass="21116">MCEHGVTNLERVTQPFFTSDQTTEPLGDVSLETKKRKFSTYPQFSITKPVSSRLEWASSSKLSTIVAAAIVCSVELVAGAASIVDCVFESAAPSVSSKPSSIVAAAIVCSEELVAGAASIVDRFYNSTASSSSSIPPPIVAAAIVCSVELVAGAASIVDRISDFCRLLNWIVVVIKTVVDSSQPLSYVPRNSSLLRLVDR</sequence>
<name>A0A6A5U0S1_9PLEO</name>
<accession>A0A6A5U0S1</accession>
<gene>
    <name evidence="1" type="ORF">CC80DRAFT_504425</name>
</gene>
<protein>
    <submittedName>
        <fullName evidence="1">Uncharacterized protein</fullName>
    </submittedName>
</protein>
<proteinExistence type="predicted"/>
<evidence type="ECO:0000313" key="1">
    <source>
        <dbReference type="EMBL" id="KAF1956596.1"/>
    </source>
</evidence>
<evidence type="ECO:0000313" key="2">
    <source>
        <dbReference type="Proteomes" id="UP000800035"/>
    </source>
</evidence>
<dbReference type="EMBL" id="ML976991">
    <property type="protein sequence ID" value="KAF1956596.1"/>
    <property type="molecule type" value="Genomic_DNA"/>
</dbReference>
<keyword evidence="2" id="KW-1185">Reference proteome</keyword>
<reference evidence="1" key="1">
    <citation type="journal article" date="2020" name="Stud. Mycol.">
        <title>101 Dothideomycetes genomes: a test case for predicting lifestyles and emergence of pathogens.</title>
        <authorList>
            <person name="Haridas S."/>
            <person name="Albert R."/>
            <person name="Binder M."/>
            <person name="Bloem J."/>
            <person name="Labutti K."/>
            <person name="Salamov A."/>
            <person name="Andreopoulos B."/>
            <person name="Baker S."/>
            <person name="Barry K."/>
            <person name="Bills G."/>
            <person name="Bluhm B."/>
            <person name="Cannon C."/>
            <person name="Castanera R."/>
            <person name="Culley D."/>
            <person name="Daum C."/>
            <person name="Ezra D."/>
            <person name="Gonzalez J."/>
            <person name="Henrissat B."/>
            <person name="Kuo A."/>
            <person name="Liang C."/>
            <person name="Lipzen A."/>
            <person name="Lutzoni F."/>
            <person name="Magnuson J."/>
            <person name="Mondo S."/>
            <person name="Nolan M."/>
            <person name="Ohm R."/>
            <person name="Pangilinan J."/>
            <person name="Park H.-J."/>
            <person name="Ramirez L."/>
            <person name="Alfaro M."/>
            <person name="Sun H."/>
            <person name="Tritt A."/>
            <person name="Yoshinaga Y."/>
            <person name="Zwiers L.-H."/>
            <person name="Turgeon B."/>
            <person name="Goodwin S."/>
            <person name="Spatafora J."/>
            <person name="Crous P."/>
            <person name="Grigoriev I."/>
        </authorList>
    </citation>
    <scope>NUCLEOTIDE SEQUENCE</scope>
    <source>
        <strain evidence="1">CBS 675.92</strain>
    </source>
</reference>